<dbReference type="GO" id="GO:0010008">
    <property type="term" value="C:endosome membrane"/>
    <property type="evidence" value="ECO:0007669"/>
    <property type="project" value="TreeGrafter"/>
</dbReference>
<dbReference type="InterPro" id="IPR016024">
    <property type="entry name" value="ARM-type_fold"/>
</dbReference>
<accession>A0AAV2QEL0</accession>
<dbReference type="PANTHER" id="PTHR36983">
    <property type="entry name" value="DNAJ HOMOLOG SUBFAMILY C MEMBER 13"/>
    <property type="match status" value="1"/>
</dbReference>
<reference evidence="2 3" key="1">
    <citation type="submission" date="2024-05" db="EMBL/GenBank/DDBJ databases">
        <authorList>
            <person name="Wallberg A."/>
        </authorList>
    </citation>
    <scope>NUCLEOTIDE SEQUENCE [LARGE SCALE GENOMIC DNA]</scope>
</reference>
<comment type="caution">
    <text evidence="2">The sequence shown here is derived from an EMBL/GenBank/DDBJ whole genome shotgun (WGS) entry which is preliminary data.</text>
</comment>
<feature type="non-terminal residue" evidence="2">
    <location>
        <position position="1"/>
    </location>
</feature>
<evidence type="ECO:0000256" key="1">
    <source>
        <dbReference type="SAM" id="MobiDB-lite"/>
    </source>
</evidence>
<dbReference type="SUPFAM" id="SSF48371">
    <property type="entry name" value="ARM repeat"/>
    <property type="match status" value="1"/>
</dbReference>
<dbReference type="EMBL" id="CAXKWB010006162">
    <property type="protein sequence ID" value="CAL4081769.1"/>
    <property type="molecule type" value="Genomic_DNA"/>
</dbReference>
<protein>
    <submittedName>
        <fullName evidence="2">Uncharacterized protein</fullName>
    </submittedName>
</protein>
<dbReference type="AlphaFoldDB" id="A0AAV2QEL0"/>
<dbReference type="InterPro" id="IPR011989">
    <property type="entry name" value="ARM-like"/>
</dbReference>
<organism evidence="2 3">
    <name type="scientific">Meganyctiphanes norvegica</name>
    <name type="common">Northern krill</name>
    <name type="synonym">Thysanopoda norvegica</name>
    <dbReference type="NCBI Taxonomy" id="48144"/>
    <lineage>
        <taxon>Eukaryota</taxon>
        <taxon>Metazoa</taxon>
        <taxon>Ecdysozoa</taxon>
        <taxon>Arthropoda</taxon>
        <taxon>Crustacea</taxon>
        <taxon>Multicrustacea</taxon>
        <taxon>Malacostraca</taxon>
        <taxon>Eumalacostraca</taxon>
        <taxon>Eucarida</taxon>
        <taxon>Euphausiacea</taxon>
        <taxon>Euphausiidae</taxon>
        <taxon>Meganyctiphanes</taxon>
    </lineage>
</organism>
<sequence length="352" mass="38226">VRLILNKVLPSAIVDQMRDSPGTAVHIYESQHENPDLIWTDDSRIKVSQTVTRWTNDLYNAQRDDPNSIWKFPEEVSLSGTSGEVVVGGVYLRLLQANPSWVLRKPKQFVCDLFDALLDILAKGGGTGDGETLELIVSTMVAVLSAQRPLLEYLSALGHIPRVTNYLSSKSLPVVRAATLATHQFTNNQMCGSVLESTDVIAGLVAAMKLRPDMVGVACESLHNLFSGSSSNALVDQGMKASLIPFLLGLLEAKLKVRNPASTKAQIVTCLKTMAASPLHSEQVAAILDKSSVWKEYKDQNHGLFLEDSPARREGIEGAPRGVAGYLTQGQRPMPATPPPAHINTNTQLELP</sequence>
<evidence type="ECO:0000313" key="3">
    <source>
        <dbReference type="Proteomes" id="UP001497623"/>
    </source>
</evidence>
<dbReference type="GO" id="GO:2000641">
    <property type="term" value="P:regulation of early endosome to late endosome transport"/>
    <property type="evidence" value="ECO:0007669"/>
    <property type="project" value="InterPro"/>
</dbReference>
<dbReference type="InterPro" id="IPR044978">
    <property type="entry name" value="GRV2/DNAJC13"/>
</dbReference>
<proteinExistence type="predicted"/>
<feature type="region of interest" description="Disordered" evidence="1">
    <location>
        <begin position="331"/>
        <end position="352"/>
    </location>
</feature>
<dbReference type="Gene3D" id="1.25.10.10">
    <property type="entry name" value="Leucine-rich Repeat Variant"/>
    <property type="match status" value="1"/>
</dbReference>
<keyword evidence="3" id="KW-1185">Reference proteome</keyword>
<dbReference type="GO" id="GO:0007032">
    <property type="term" value="P:endosome organization"/>
    <property type="evidence" value="ECO:0007669"/>
    <property type="project" value="InterPro"/>
</dbReference>
<name>A0AAV2QEL0_MEGNR</name>
<gene>
    <name evidence="2" type="ORF">MNOR_LOCUS11627</name>
</gene>
<dbReference type="PANTHER" id="PTHR36983:SF2">
    <property type="entry name" value="DNAJ HOMOLOG SUBFAMILY C MEMBER 13"/>
    <property type="match status" value="1"/>
</dbReference>
<evidence type="ECO:0000313" key="2">
    <source>
        <dbReference type="EMBL" id="CAL4081769.1"/>
    </source>
</evidence>
<dbReference type="Proteomes" id="UP001497623">
    <property type="component" value="Unassembled WGS sequence"/>
</dbReference>
<dbReference type="GO" id="GO:0006898">
    <property type="term" value="P:receptor-mediated endocytosis"/>
    <property type="evidence" value="ECO:0007669"/>
    <property type="project" value="TreeGrafter"/>
</dbReference>
<feature type="compositionally biased region" description="Polar residues" evidence="1">
    <location>
        <begin position="343"/>
        <end position="352"/>
    </location>
</feature>